<dbReference type="InterPro" id="IPR011990">
    <property type="entry name" value="TPR-like_helical_dom_sf"/>
</dbReference>
<feature type="chain" id="PRO_5033044100" description="DUF4398 domain-containing protein" evidence="1">
    <location>
        <begin position="20"/>
        <end position="251"/>
    </location>
</feature>
<dbReference type="RefSeq" id="WP_194076922.1">
    <property type="nucleotide sequence ID" value="NZ_CP061839.1"/>
</dbReference>
<keyword evidence="1" id="KW-0732">Signal</keyword>
<dbReference type="EMBL" id="CP061839">
    <property type="protein sequence ID" value="QOW61430.1"/>
    <property type="molecule type" value="Genomic_DNA"/>
</dbReference>
<dbReference type="InterPro" id="IPR036779">
    <property type="entry name" value="LysM_dom_sf"/>
</dbReference>
<dbReference type="Gene3D" id="1.25.40.10">
    <property type="entry name" value="Tetratricopeptide repeat domain"/>
    <property type="match status" value="1"/>
</dbReference>
<organism evidence="2 3">
    <name type="scientific">Treponema pedis</name>
    <dbReference type="NCBI Taxonomy" id="409322"/>
    <lineage>
        <taxon>Bacteria</taxon>
        <taxon>Pseudomonadati</taxon>
        <taxon>Spirochaetota</taxon>
        <taxon>Spirochaetia</taxon>
        <taxon>Spirochaetales</taxon>
        <taxon>Treponemataceae</taxon>
        <taxon>Treponema</taxon>
    </lineage>
</organism>
<protein>
    <recommendedName>
        <fullName evidence="4">DUF4398 domain-containing protein</fullName>
    </recommendedName>
</protein>
<evidence type="ECO:0000313" key="3">
    <source>
        <dbReference type="Proteomes" id="UP000593915"/>
    </source>
</evidence>
<name>A0A7S7AWM0_9SPIR</name>
<dbReference type="PANTHER" id="PTHR34700">
    <property type="entry name" value="POTASSIUM BINDING PROTEIN KBP"/>
    <property type="match status" value="1"/>
</dbReference>
<reference evidence="2 3" key="1">
    <citation type="submission" date="2020-09" db="EMBL/GenBank/DDBJ databases">
        <title>Characterization of Treponema spp. from bovine digital dermatitis in Korea.</title>
        <authorList>
            <person name="Espiritu H.M."/>
            <person name="Cho Y.I."/>
            <person name="Mamuad L."/>
        </authorList>
    </citation>
    <scope>NUCLEOTIDE SEQUENCE [LARGE SCALE GENOMIC DNA]</scope>
    <source>
        <strain evidence="2 3">KS1</strain>
    </source>
</reference>
<accession>A0A7S7AWM0</accession>
<feature type="signal peptide" evidence="1">
    <location>
        <begin position="1"/>
        <end position="19"/>
    </location>
</feature>
<dbReference type="InterPro" id="IPR052196">
    <property type="entry name" value="Bact_Kbp"/>
</dbReference>
<dbReference type="AlphaFoldDB" id="A0A7S7AWM0"/>
<evidence type="ECO:0000256" key="1">
    <source>
        <dbReference type="SAM" id="SignalP"/>
    </source>
</evidence>
<dbReference type="Proteomes" id="UP000593915">
    <property type="component" value="Chromosome"/>
</dbReference>
<gene>
    <name evidence="2" type="ORF">IFE08_03310</name>
</gene>
<evidence type="ECO:0000313" key="2">
    <source>
        <dbReference type="EMBL" id="QOW61430.1"/>
    </source>
</evidence>
<evidence type="ECO:0008006" key="4">
    <source>
        <dbReference type="Google" id="ProtNLM"/>
    </source>
</evidence>
<dbReference type="PANTHER" id="PTHR34700:SF4">
    <property type="entry name" value="PHAGE-LIKE ELEMENT PBSX PROTEIN XKDP"/>
    <property type="match status" value="1"/>
</dbReference>
<proteinExistence type="predicted"/>
<dbReference type="Gene3D" id="3.10.350.10">
    <property type="entry name" value="LysM domain"/>
    <property type="match status" value="1"/>
</dbReference>
<sequence>MKKLAIAVILGLILLPVFAVSYDDNEYQRKSRAYTELANKSYDEGDYDAAIEYAKLAEDFARQSSEFIQLMLARTEAEQEMNKARTRFTWAKQNGAEEKYPEEYASAETALTAGSVAFDNENYDVAVVCAHKVLDALSVVKGGEASSSGSSMAKDNSMSSDSMLEELPAEYRIRTWRGERDCLWNIAGKKEVYDNPFMWKKLFDANKDKLPDASNPNWVEPGIILTIPSIRGEKRSGLYDHSKAYKSLPKK</sequence>